<gene>
    <name evidence="2" type="ORF">KUL25_07275</name>
    <name evidence="3" type="ORF">KUL25_07280</name>
</gene>
<dbReference type="EMBL" id="JAIMBW010000001">
    <property type="protein sequence ID" value="MBY4892563.1"/>
    <property type="molecule type" value="Genomic_DNA"/>
</dbReference>
<dbReference type="Proteomes" id="UP000693972">
    <property type="component" value="Unassembled WGS sequence"/>
</dbReference>
<dbReference type="EMBL" id="CP078073">
    <property type="protein sequence ID" value="QXL89304.1"/>
    <property type="molecule type" value="Genomic_DNA"/>
</dbReference>
<evidence type="ECO:0000313" key="4">
    <source>
        <dbReference type="Proteomes" id="UP000693972"/>
    </source>
</evidence>
<keyword evidence="1" id="KW-0732">Signal</keyword>
<sequence>MKRALACAIPLAALGAPAAADTVRGEWRGEQGPIFYIDEFGAGWGDHSTCEAAPIALEEGDAYVTDLTCYTTHFTGDTPTDGVTQLNSEVTKIVALLLPDGRLALYLDDDLGTESFLDATNHPMKEISPWLT</sequence>
<name>A0A975YHA2_9RHOB</name>
<dbReference type="RefSeq" id="WP_257892345.1">
    <property type="nucleotide sequence ID" value="NZ_JAIMBW010000001.1"/>
</dbReference>
<proteinExistence type="predicted"/>
<dbReference type="AlphaFoldDB" id="A0A975YHA2"/>
<organism evidence="3">
    <name type="scientific">Gymnodinialimonas phycosphaerae</name>
    <dbReference type="NCBI Taxonomy" id="2841589"/>
    <lineage>
        <taxon>Bacteria</taxon>
        <taxon>Pseudomonadati</taxon>
        <taxon>Pseudomonadota</taxon>
        <taxon>Alphaproteobacteria</taxon>
        <taxon>Rhodobacterales</taxon>
        <taxon>Paracoccaceae</taxon>
        <taxon>Gymnodinialimonas</taxon>
    </lineage>
</organism>
<evidence type="ECO:0000313" key="2">
    <source>
        <dbReference type="EMBL" id="MBY4892563.1"/>
    </source>
</evidence>
<feature type="signal peptide" evidence="1">
    <location>
        <begin position="1"/>
        <end position="20"/>
    </location>
</feature>
<reference evidence="3 4" key="1">
    <citation type="submission" date="2021-07" db="EMBL/GenBank/DDBJ databases">
        <title>Karlodiniumbacter phycospheric gen. nov., sp. nov., a phycosphere bacterium isolated from karlodinium veneficum.</title>
        <authorList>
            <person name="Peng Y."/>
            <person name="Jiang L."/>
            <person name="Lee J."/>
        </authorList>
    </citation>
    <scope>NUCLEOTIDE SEQUENCE</scope>
    <source>
        <strain evidence="3 4">N5</strain>
    </source>
</reference>
<feature type="chain" id="PRO_5036800639" evidence="1">
    <location>
        <begin position="21"/>
        <end position="132"/>
    </location>
</feature>
<protein>
    <submittedName>
        <fullName evidence="3">Uncharacterized protein</fullName>
    </submittedName>
</protein>
<evidence type="ECO:0000256" key="1">
    <source>
        <dbReference type="SAM" id="SignalP"/>
    </source>
</evidence>
<keyword evidence="4" id="KW-1185">Reference proteome</keyword>
<evidence type="ECO:0000313" key="3">
    <source>
        <dbReference type="EMBL" id="QXL89304.1"/>
    </source>
</evidence>
<accession>A0A975YHA2</accession>